<gene>
    <name evidence="1" type="ORF">PsorP6_000768</name>
</gene>
<sequence length="107" mass="12390">MVHFRLMNAMFFFRRALGDGERALIRELGRPFAVQIPQFRLHLGDAKDGRTDEEISAMAQIFNRVCVLRRERRSFPTSTGGHVYCCTGLRTRPSSLPFETSHLRLHK</sequence>
<comment type="caution">
    <text evidence="1">The sequence shown here is derived from an EMBL/GenBank/DDBJ whole genome shotgun (WGS) entry which is preliminary data.</text>
</comment>
<protein>
    <submittedName>
        <fullName evidence="1">Uncharacterized protein</fullName>
    </submittedName>
</protein>
<name>A0ACC0WVQ3_9STRA</name>
<organism evidence="1 2">
    <name type="scientific">Peronosclerospora sorghi</name>
    <dbReference type="NCBI Taxonomy" id="230839"/>
    <lineage>
        <taxon>Eukaryota</taxon>
        <taxon>Sar</taxon>
        <taxon>Stramenopiles</taxon>
        <taxon>Oomycota</taxon>
        <taxon>Peronosporomycetes</taxon>
        <taxon>Peronosporales</taxon>
        <taxon>Peronosporaceae</taxon>
        <taxon>Peronosclerospora</taxon>
    </lineage>
</organism>
<evidence type="ECO:0000313" key="1">
    <source>
        <dbReference type="EMBL" id="KAI9922990.1"/>
    </source>
</evidence>
<keyword evidence="2" id="KW-1185">Reference proteome</keyword>
<evidence type="ECO:0000313" key="2">
    <source>
        <dbReference type="Proteomes" id="UP001163321"/>
    </source>
</evidence>
<dbReference type="EMBL" id="CM047580">
    <property type="protein sequence ID" value="KAI9922990.1"/>
    <property type="molecule type" value="Genomic_DNA"/>
</dbReference>
<proteinExistence type="predicted"/>
<dbReference type="Proteomes" id="UP001163321">
    <property type="component" value="Chromosome 1"/>
</dbReference>
<accession>A0ACC0WVQ3</accession>
<reference evidence="1 2" key="1">
    <citation type="journal article" date="2022" name="bioRxiv">
        <title>The genome of the oomycete Peronosclerospora sorghi, a cosmopolitan pathogen of maize and sorghum, is inflated with dispersed pseudogenes.</title>
        <authorList>
            <person name="Fletcher K."/>
            <person name="Martin F."/>
            <person name="Isakeit T."/>
            <person name="Cavanaugh K."/>
            <person name="Magill C."/>
            <person name="Michelmore R."/>
        </authorList>
    </citation>
    <scope>NUCLEOTIDE SEQUENCE [LARGE SCALE GENOMIC DNA]</scope>
    <source>
        <strain evidence="1">P6</strain>
    </source>
</reference>